<reference evidence="1" key="1">
    <citation type="journal article" date="2014" name="Front. Microbiol.">
        <title>High frequency of phylogenetically diverse reductive dehalogenase-homologous genes in deep subseafloor sedimentary metagenomes.</title>
        <authorList>
            <person name="Kawai M."/>
            <person name="Futagami T."/>
            <person name="Toyoda A."/>
            <person name="Takaki Y."/>
            <person name="Nishi S."/>
            <person name="Hori S."/>
            <person name="Arai W."/>
            <person name="Tsubouchi T."/>
            <person name="Morono Y."/>
            <person name="Uchiyama I."/>
            <person name="Ito T."/>
            <person name="Fujiyama A."/>
            <person name="Inagaki F."/>
            <person name="Takami H."/>
        </authorList>
    </citation>
    <scope>NUCLEOTIDE SEQUENCE</scope>
    <source>
        <strain evidence="1">Expedition CK06-06</strain>
    </source>
</reference>
<dbReference type="EMBL" id="BARS01009841">
    <property type="protein sequence ID" value="GAF80311.1"/>
    <property type="molecule type" value="Genomic_DNA"/>
</dbReference>
<name>X0SYU2_9ZZZZ</name>
<comment type="caution">
    <text evidence="1">The sequence shown here is derived from an EMBL/GenBank/DDBJ whole genome shotgun (WGS) entry which is preliminary data.</text>
</comment>
<proteinExistence type="predicted"/>
<accession>X0SYU2</accession>
<feature type="non-terminal residue" evidence="1">
    <location>
        <position position="1"/>
    </location>
</feature>
<gene>
    <name evidence="1" type="ORF">S01H1_18405</name>
</gene>
<protein>
    <submittedName>
        <fullName evidence="1">Uncharacterized protein</fullName>
    </submittedName>
</protein>
<organism evidence="1">
    <name type="scientific">marine sediment metagenome</name>
    <dbReference type="NCBI Taxonomy" id="412755"/>
    <lineage>
        <taxon>unclassified sequences</taxon>
        <taxon>metagenomes</taxon>
        <taxon>ecological metagenomes</taxon>
    </lineage>
</organism>
<dbReference type="AlphaFoldDB" id="X0SYU2"/>
<evidence type="ECO:0000313" key="1">
    <source>
        <dbReference type="EMBL" id="GAF80311.1"/>
    </source>
</evidence>
<sequence>ASLGGDRAPALPVPGGEKGAMVILYDKTKGTFKSDFGFPTEVQAIAYYYGPIYAKTNLSAYKHIQAISPTASFVSSYEGDSVQIGPSTLLIWKENNGDFYQEVAPIAVTRAVNLYAVLREKGYQPESVKLNKATLWLHGMHSSRRKDQPENVELIVNGVRHPIRYKGCGLRQEEIVPVQLEIKALSVNAPKPTRITITVLPFQERYPLPPPDSSYAQRGPAHFRDIEIWKAELELIID</sequence>